<sequence length="368" mass="40517">MKRRDFIKGAGIAAGAGVAAAASSTLSAPAVAQERISMVVVSTWPRDFPGLGTGAQRFAERVGELSDGRINVEYYAAGERVGAFDAFDEVASGNAQCYHGVEYYWKGKHPAWVYFGAVPFGLTYTEMTAWIRYLGGQELWDEVGDEFGLKGFMCGNTGVQMGGWFNKEINSSEDLKGLKMRIPGLGGDVMAKLGASPVSLPGGQIYENLVSGSIEATEWVGPWNDYAMKFYEAAKYYYYPGFHEPGPILCSTMNKSWFTSLSKNDQLLIEAAATMENDILMAEFNAKNGQYLTKLVDEQGVELRRFNDDVYDAFGRASAEVFEETRAHDDLTNRVHESFLNARQEVGSWANLADTAYIAQRNRVLGNS</sequence>
<feature type="binding site" evidence="3">
    <location>
        <position position="244"/>
    </location>
    <ligand>
        <name>substrate</name>
    </ligand>
</feature>
<dbReference type="InterPro" id="IPR006311">
    <property type="entry name" value="TAT_signal"/>
</dbReference>
<reference evidence="4" key="1">
    <citation type="submission" date="2021-04" db="EMBL/GenBank/DDBJ databases">
        <authorList>
            <person name="Zhang D.-C."/>
        </authorList>
    </citation>
    <scope>NUCLEOTIDE SEQUENCE</scope>
    <source>
        <strain evidence="4">CGMCC 1.15697</strain>
    </source>
</reference>
<comment type="caution">
    <text evidence="4">The sequence shown here is derived from an EMBL/GenBank/DDBJ whole genome shotgun (WGS) entry which is preliminary data.</text>
</comment>
<dbReference type="GO" id="GO:0031317">
    <property type="term" value="C:tripartite ATP-independent periplasmic transporter complex"/>
    <property type="evidence" value="ECO:0007669"/>
    <property type="project" value="InterPro"/>
</dbReference>
<accession>A0A8J7V2N0</accession>
<dbReference type="InterPro" id="IPR018389">
    <property type="entry name" value="DctP_fam"/>
</dbReference>
<dbReference type="NCBIfam" id="TIGR01409">
    <property type="entry name" value="TAT_signal_seq"/>
    <property type="match status" value="1"/>
</dbReference>
<dbReference type="InterPro" id="IPR019546">
    <property type="entry name" value="TAT_signal_bac_arc"/>
</dbReference>
<feature type="binding site" evidence="3">
    <location>
        <position position="219"/>
    </location>
    <ligand>
        <name>Na(+)</name>
        <dbReference type="ChEBI" id="CHEBI:29101"/>
    </ligand>
</feature>
<dbReference type="Pfam" id="PF03480">
    <property type="entry name" value="DctP"/>
    <property type="match status" value="1"/>
</dbReference>
<dbReference type="Gene3D" id="3.40.190.10">
    <property type="entry name" value="Periplasmic binding protein-like II"/>
    <property type="match status" value="1"/>
</dbReference>
<proteinExistence type="predicted"/>
<dbReference type="Proteomes" id="UP000672602">
    <property type="component" value="Unassembled WGS sequence"/>
</dbReference>
<keyword evidence="3" id="KW-0479">Metal-binding</keyword>
<evidence type="ECO:0000256" key="1">
    <source>
        <dbReference type="ARBA" id="ARBA00022729"/>
    </source>
</evidence>
<dbReference type="CDD" id="cd13604">
    <property type="entry name" value="PBP2_TRAP_ketoacid_lactate_like"/>
    <property type="match status" value="1"/>
</dbReference>
<dbReference type="AlphaFoldDB" id="A0A8J7V2N0"/>
<dbReference type="GO" id="GO:0046872">
    <property type="term" value="F:metal ion binding"/>
    <property type="evidence" value="ECO:0007669"/>
    <property type="project" value="UniProtKB-KW"/>
</dbReference>
<protein>
    <submittedName>
        <fullName evidence="4">TRAP transporter substrate-binding protein</fullName>
    </submittedName>
</protein>
<evidence type="ECO:0000313" key="5">
    <source>
        <dbReference type="Proteomes" id="UP000672602"/>
    </source>
</evidence>
<dbReference type="RefSeq" id="WP_210680497.1">
    <property type="nucleotide sequence ID" value="NZ_JAGMWN010000001.1"/>
</dbReference>
<dbReference type="NCBIfam" id="NF037995">
    <property type="entry name" value="TRAP_S1"/>
    <property type="match status" value="1"/>
</dbReference>
<name>A0A8J7V2N0_9PROT</name>
<dbReference type="PROSITE" id="PS51318">
    <property type="entry name" value="TAT"/>
    <property type="match status" value="1"/>
</dbReference>
<feature type="binding site" evidence="3">
    <location>
        <position position="218"/>
    </location>
    <ligand>
        <name>substrate</name>
    </ligand>
</feature>
<gene>
    <name evidence="4" type="ORF">KAJ83_02870</name>
</gene>
<feature type="binding site" evidence="2">
    <location>
        <position position="160"/>
    </location>
    <ligand>
        <name>substrate</name>
    </ligand>
</feature>
<dbReference type="PIRSF" id="PIRSF039026">
    <property type="entry name" value="SiaP"/>
    <property type="match status" value="1"/>
</dbReference>
<organism evidence="4 5">
    <name type="scientific">Marivibrio halodurans</name>
    <dbReference type="NCBI Taxonomy" id="2039722"/>
    <lineage>
        <taxon>Bacteria</taxon>
        <taxon>Pseudomonadati</taxon>
        <taxon>Pseudomonadota</taxon>
        <taxon>Alphaproteobacteria</taxon>
        <taxon>Rhodospirillales</taxon>
        <taxon>Rhodospirillaceae</taxon>
        <taxon>Marivibrio</taxon>
    </lineage>
</organism>
<dbReference type="EMBL" id="JAGMWN010000001">
    <property type="protein sequence ID" value="MBP5855934.1"/>
    <property type="molecule type" value="Genomic_DNA"/>
</dbReference>
<dbReference type="Gene3D" id="3.40.190.170">
    <property type="entry name" value="Bacterial extracellular solute-binding protein, family 7"/>
    <property type="match status" value="1"/>
</dbReference>
<dbReference type="InterPro" id="IPR026289">
    <property type="entry name" value="SBP_TakP-like"/>
</dbReference>
<feature type="binding site" evidence="2">
    <location>
        <position position="181"/>
    </location>
    <ligand>
        <name>substrate</name>
    </ligand>
</feature>
<dbReference type="PANTHER" id="PTHR33376">
    <property type="match status" value="1"/>
</dbReference>
<dbReference type="GO" id="GO:0055085">
    <property type="term" value="P:transmembrane transport"/>
    <property type="evidence" value="ECO:0007669"/>
    <property type="project" value="InterPro"/>
</dbReference>
<keyword evidence="5" id="KW-1185">Reference proteome</keyword>
<evidence type="ECO:0000313" key="4">
    <source>
        <dbReference type="EMBL" id="MBP5855934.1"/>
    </source>
</evidence>
<evidence type="ECO:0000256" key="2">
    <source>
        <dbReference type="PIRSR" id="PIRSR039026-1"/>
    </source>
</evidence>
<keyword evidence="1" id="KW-0732">Signal</keyword>
<dbReference type="PANTHER" id="PTHR33376:SF5">
    <property type="entry name" value="EXTRACYTOPLASMIC SOLUTE RECEPTOR PROTEIN"/>
    <property type="match status" value="1"/>
</dbReference>
<dbReference type="InterPro" id="IPR038404">
    <property type="entry name" value="TRAP_DctP_sf"/>
</dbReference>
<evidence type="ECO:0000256" key="3">
    <source>
        <dbReference type="PIRSR" id="PIRSR039026-2"/>
    </source>
</evidence>